<dbReference type="InterPro" id="IPR003593">
    <property type="entry name" value="AAA+_ATPase"/>
</dbReference>
<dbReference type="InterPro" id="IPR047187">
    <property type="entry name" value="SF1_C_Upf1"/>
</dbReference>
<dbReference type="CDD" id="cd18808">
    <property type="entry name" value="SF1_C_Upf1"/>
    <property type="match status" value="1"/>
</dbReference>
<dbReference type="Pfam" id="PF13087">
    <property type="entry name" value="AAA_12"/>
    <property type="match status" value="1"/>
</dbReference>
<dbReference type="GO" id="GO:0005524">
    <property type="term" value="F:ATP binding"/>
    <property type="evidence" value="ECO:0007669"/>
    <property type="project" value="UniProtKB-KW"/>
</dbReference>
<evidence type="ECO:0000313" key="7">
    <source>
        <dbReference type="EMBL" id="NMK38748.1"/>
    </source>
</evidence>
<feature type="domain" description="AAA+ ATPase" evidence="6">
    <location>
        <begin position="511"/>
        <end position="904"/>
    </location>
</feature>
<dbReference type="InterPro" id="IPR027417">
    <property type="entry name" value="P-loop_NTPase"/>
</dbReference>
<organism evidence="7 8">
    <name type="scientific">Megasphaera elsdenii</name>
    <dbReference type="NCBI Taxonomy" id="907"/>
    <lineage>
        <taxon>Bacteria</taxon>
        <taxon>Bacillati</taxon>
        <taxon>Bacillota</taxon>
        <taxon>Negativicutes</taxon>
        <taxon>Veillonellales</taxon>
        <taxon>Veillonellaceae</taxon>
        <taxon>Megasphaera</taxon>
    </lineage>
</organism>
<keyword evidence="5" id="KW-0067">ATP-binding</keyword>
<dbReference type="InterPro" id="IPR041677">
    <property type="entry name" value="DNA2/NAM7_AAA_11"/>
</dbReference>
<dbReference type="PANTHER" id="PTHR43788">
    <property type="entry name" value="DNA2/NAM7 HELICASE FAMILY MEMBER"/>
    <property type="match status" value="1"/>
</dbReference>
<dbReference type="GO" id="GO:0016787">
    <property type="term" value="F:hydrolase activity"/>
    <property type="evidence" value="ECO:0007669"/>
    <property type="project" value="UniProtKB-KW"/>
</dbReference>
<dbReference type="SMART" id="SM00382">
    <property type="entry name" value="AAA"/>
    <property type="match status" value="1"/>
</dbReference>
<keyword evidence="4" id="KW-0347">Helicase</keyword>
<evidence type="ECO:0000256" key="2">
    <source>
        <dbReference type="ARBA" id="ARBA00022741"/>
    </source>
</evidence>
<proteinExistence type="inferred from homology"/>
<dbReference type="Pfam" id="PF13086">
    <property type="entry name" value="AAA_11"/>
    <property type="match status" value="1"/>
</dbReference>
<dbReference type="InterPro" id="IPR041679">
    <property type="entry name" value="DNA2/NAM7-like_C"/>
</dbReference>
<dbReference type="Gene3D" id="3.40.50.300">
    <property type="entry name" value="P-loop containing nucleotide triphosphate hydrolases"/>
    <property type="match status" value="3"/>
</dbReference>
<accession>A0A848EQ61</accession>
<comment type="caution">
    <text evidence="7">The sequence shown here is derived from an EMBL/GenBank/DDBJ whole genome shotgun (WGS) entry which is preliminary data.</text>
</comment>
<reference evidence="7 8" key="1">
    <citation type="submission" date="2020-04" db="EMBL/GenBank/DDBJ databases">
        <authorList>
            <person name="Hitch T.C.A."/>
            <person name="Wylensek D."/>
            <person name="Clavel T."/>
        </authorList>
    </citation>
    <scope>NUCLEOTIDE SEQUENCE [LARGE SCALE GENOMIC DNA]</scope>
    <source>
        <strain evidence="7 8">WCA-386-APC-2A</strain>
    </source>
</reference>
<dbReference type="SUPFAM" id="SSF52540">
    <property type="entry name" value="P-loop containing nucleoside triphosphate hydrolases"/>
    <property type="match status" value="2"/>
</dbReference>
<evidence type="ECO:0000256" key="1">
    <source>
        <dbReference type="ARBA" id="ARBA00007913"/>
    </source>
</evidence>
<evidence type="ECO:0000259" key="6">
    <source>
        <dbReference type="SMART" id="SM00382"/>
    </source>
</evidence>
<comment type="similarity">
    <text evidence="1">Belongs to the DNA2/NAM7 helicase family.</text>
</comment>
<dbReference type="EMBL" id="JABBJH010000005">
    <property type="protein sequence ID" value="NMK38748.1"/>
    <property type="molecule type" value="Genomic_DNA"/>
</dbReference>
<keyword evidence="2" id="KW-0547">Nucleotide-binding</keyword>
<sequence length="1168" mass="134059">MKVDNIRATFSFDNVECCRVFQLSEEKLADETNRNLDFDIGEGYVEYTAQGDYRFINRKTSFRFEFIDGEYNREISDFFLRNYSNAASVHPGKNNKFTLFIRFFPAKVRIGRLELLVPEKIREELAARDILQGTRFFSHELEKHFVFDGGLDNCFIFSKGREINTDLTETDGLVDEDDAVLEEDSDTTLKENKESEKENKNFELDGSFRIYGDSFDLLCGIEKIGQESHVQVYRVLFKRKRPEGLQELGIGELSFSDSQSYIRAAVQKKLEETPQYLTSWDSYAKMEGEFLLAKAKKIGVIACEGEYFVHDDCMDFTILNFSEETAKKFDVIKAGEKDGEMLELVDNIPEYISEDLDWDDYKKRESDEKNVSDEIAKLSGGQIKSREQRQSVFKVIWKPSYPQNPTLTLKVQNGILPEGKCDKYLFAYSMRGDETQIKRREDARRRIIEGTAEMPNLGLILGADSEAADFDVSDKSARSHIEPLSPLVRSKVFTNPPTDHQMKAIDIALNTPDVAIIQGPPGTGKTTVITAIIERLNEIIGKQNTEPGQVLITSLQHDAVNNIIERLDINSLPTIKFGKKKDEPQTSMEMSIMQWCDNVINKLKEKHDFLAETKNEQDLLHLFIQYNLLPDDSQAKNFLEAAKKYAAPSLLMRINNILMELSTYDTSEAIRKDMLLSKIYQLPVTEEGYSDDGWMRVEELLVELEEQFGDDFGKSEEQDLIWQKRIRNQLEKAEEGPYTQKLEMSLKQVRAELLNRFIPREKLEMKEPRADIIEIYHELKQMMHKPQDDYQNAIYQFYNTILAEGPELRRALASYTFAFAATAQQSEGKEIKKAKGVKKNEHASYDTVIVDEAARVAPGDLMIPLSQAKRRIILVGDQKQLPHIYDEEIFESLREKGEIVSGNDIKESMFEHLWNTAKKLEKQDGICRTITLDKQYRTHPLLGNFISQNFYEPDGEGFDSPRPAEDFTQPITPHACVWIDIPHDKGLMQRLSTGSKIREVEAEYISQRIVEYLNRKNCDKLSFGVITFYSGQRELIKRKLKDAGVASDNNPRIRVGTVDEFQGMEFDVIFLSVVRSIANFKQEDLDKLLQATDKEKPEIIDELRMKYYGFLNDHRLCVALSRQKKLLIIVGDSAMFAGLKAKSFASQCVGAMLNLYELCKKEGSVVHG</sequence>
<gene>
    <name evidence="7" type="ORF">HG933_05060</name>
</gene>
<name>A0A848EQ61_MEGEL</name>
<evidence type="ECO:0000256" key="4">
    <source>
        <dbReference type="ARBA" id="ARBA00022806"/>
    </source>
</evidence>
<dbReference type="PANTHER" id="PTHR43788:SF8">
    <property type="entry name" value="DNA-BINDING PROTEIN SMUBP-2"/>
    <property type="match status" value="1"/>
</dbReference>
<evidence type="ECO:0000256" key="5">
    <source>
        <dbReference type="ARBA" id="ARBA00022840"/>
    </source>
</evidence>
<evidence type="ECO:0000256" key="3">
    <source>
        <dbReference type="ARBA" id="ARBA00022801"/>
    </source>
</evidence>
<dbReference type="RefSeq" id="WP_169013376.1">
    <property type="nucleotide sequence ID" value="NZ_CALZUV010000057.1"/>
</dbReference>
<dbReference type="Proteomes" id="UP000536773">
    <property type="component" value="Unassembled WGS sequence"/>
</dbReference>
<evidence type="ECO:0000313" key="8">
    <source>
        <dbReference type="Proteomes" id="UP000536773"/>
    </source>
</evidence>
<dbReference type="InterPro" id="IPR050534">
    <property type="entry name" value="Coronavir_polyprotein_1ab"/>
</dbReference>
<protein>
    <submittedName>
        <fullName evidence="7">AAA family ATPase</fullName>
    </submittedName>
</protein>
<dbReference type="AlphaFoldDB" id="A0A848EQ61"/>
<dbReference type="GO" id="GO:0043139">
    <property type="term" value="F:5'-3' DNA helicase activity"/>
    <property type="evidence" value="ECO:0007669"/>
    <property type="project" value="TreeGrafter"/>
</dbReference>
<keyword evidence="3" id="KW-0378">Hydrolase</keyword>